<evidence type="ECO:0000313" key="2">
    <source>
        <dbReference type="Proteomes" id="UP000887565"/>
    </source>
</evidence>
<name>A0A915I8T5_ROMCU</name>
<proteinExistence type="predicted"/>
<protein>
    <submittedName>
        <fullName evidence="3">Uncharacterized protein</fullName>
    </submittedName>
</protein>
<accession>A0A915I8T5</accession>
<keyword evidence="2" id="KW-1185">Reference proteome</keyword>
<dbReference type="Proteomes" id="UP000887565">
    <property type="component" value="Unplaced"/>
</dbReference>
<dbReference type="WBParaSite" id="nRc.2.0.1.t10173-RA">
    <property type="protein sequence ID" value="nRc.2.0.1.t10173-RA"/>
    <property type="gene ID" value="nRc.2.0.1.g10173"/>
</dbReference>
<dbReference type="AlphaFoldDB" id="A0A915I8T5"/>
<feature type="region of interest" description="Disordered" evidence="1">
    <location>
        <begin position="1"/>
        <end position="22"/>
    </location>
</feature>
<sequence>MIREKTREVENVKKRTHDHKNDLHGLLHEKKVMITIVESIVMANTRQTNNRENFTVIATIEENIL</sequence>
<evidence type="ECO:0000256" key="1">
    <source>
        <dbReference type="SAM" id="MobiDB-lite"/>
    </source>
</evidence>
<organism evidence="2 3">
    <name type="scientific">Romanomermis culicivorax</name>
    <name type="common">Nematode worm</name>
    <dbReference type="NCBI Taxonomy" id="13658"/>
    <lineage>
        <taxon>Eukaryota</taxon>
        <taxon>Metazoa</taxon>
        <taxon>Ecdysozoa</taxon>
        <taxon>Nematoda</taxon>
        <taxon>Enoplea</taxon>
        <taxon>Dorylaimia</taxon>
        <taxon>Mermithida</taxon>
        <taxon>Mermithoidea</taxon>
        <taxon>Mermithidae</taxon>
        <taxon>Romanomermis</taxon>
    </lineage>
</organism>
<reference evidence="3" key="1">
    <citation type="submission" date="2022-11" db="UniProtKB">
        <authorList>
            <consortium name="WormBaseParasite"/>
        </authorList>
    </citation>
    <scope>IDENTIFICATION</scope>
</reference>
<evidence type="ECO:0000313" key="3">
    <source>
        <dbReference type="WBParaSite" id="nRc.2.0.1.t10173-RA"/>
    </source>
</evidence>